<evidence type="ECO:0000256" key="3">
    <source>
        <dbReference type="ARBA" id="ARBA00022824"/>
    </source>
</evidence>
<accession>A0A9P5MXC9</accession>
<dbReference type="InterPro" id="IPR010580">
    <property type="entry name" value="ER_stress-assoc"/>
</dbReference>
<feature type="transmembrane region" description="Helical" evidence="6">
    <location>
        <begin position="34"/>
        <end position="59"/>
    </location>
</feature>
<dbReference type="GO" id="GO:0005789">
    <property type="term" value="C:endoplasmic reticulum membrane"/>
    <property type="evidence" value="ECO:0007669"/>
    <property type="project" value="UniProtKB-SubCell"/>
</dbReference>
<reference evidence="8" key="2">
    <citation type="journal article" date="2020" name="Nat. Commun.">
        <title>Large-scale genome sequencing of mycorrhizal fungi provides insights into the early evolution of symbiotic traits.</title>
        <authorList>
            <person name="Miyauchi S."/>
            <person name="Kiss E."/>
            <person name="Kuo A."/>
            <person name="Drula E."/>
            <person name="Kohler A."/>
            <person name="Sanchez-Garcia M."/>
            <person name="Morin E."/>
            <person name="Andreopoulos B."/>
            <person name="Barry K.W."/>
            <person name="Bonito G."/>
            <person name="Buee M."/>
            <person name="Carver A."/>
            <person name="Chen C."/>
            <person name="Cichocki N."/>
            <person name="Clum A."/>
            <person name="Culley D."/>
            <person name="Crous P.W."/>
            <person name="Fauchery L."/>
            <person name="Girlanda M."/>
            <person name="Hayes R.D."/>
            <person name="Keri Z."/>
            <person name="LaButti K."/>
            <person name="Lipzen A."/>
            <person name="Lombard V."/>
            <person name="Magnuson J."/>
            <person name="Maillard F."/>
            <person name="Murat C."/>
            <person name="Nolan M."/>
            <person name="Ohm R.A."/>
            <person name="Pangilinan J."/>
            <person name="Pereira M.F."/>
            <person name="Perotto S."/>
            <person name="Peter M."/>
            <person name="Pfister S."/>
            <person name="Riley R."/>
            <person name="Sitrit Y."/>
            <person name="Stielow J.B."/>
            <person name="Szollosi G."/>
            <person name="Zifcakova L."/>
            <person name="Stursova M."/>
            <person name="Spatafora J.W."/>
            <person name="Tedersoo L."/>
            <person name="Vaario L.M."/>
            <person name="Yamada A."/>
            <person name="Yan M."/>
            <person name="Wang P."/>
            <person name="Xu J."/>
            <person name="Bruns T."/>
            <person name="Baldrian P."/>
            <person name="Vilgalys R."/>
            <person name="Dunand C."/>
            <person name="Henrissat B."/>
            <person name="Grigoriev I.V."/>
            <person name="Hibbett D."/>
            <person name="Nagy L.G."/>
            <person name="Martin F.M."/>
        </authorList>
    </citation>
    <scope>NUCLEOTIDE SEQUENCE</scope>
    <source>
        <strain evidence="8">Prilba</strain>
    </source>
</reference>
<organism evidence="8 9">
    <name type="scientific">Russula ochroleuca</name>
    <dbReference type="NCBI Taxonomy" id="152965"/>
    <lineage>
        <taxon>Eukaryota</taxon>
        <taxon>Fungi</taxon>
        <taxon>Dikarya</taxon>
        <taxon>Basidiomycota</taxon>
        <taxon>Agaricomycotina</taxon>
        <taxon>Agaricomycetes</taxon>
        <taxon>Russulales</taxon>
        <taxon>Russulaceae</taxon>
        <taxon>Russula</taxon>
    </lineage>
</organism>
<dbReference type="Proteomes" id="UP000759537">
    <property type="component" value="Unassembled WGS sequence"/>
</dbReference>
<comment type="caution">
    <text evidence="8">The sequence shown here is derived from an EMBL/GenBank/DDBJ whole genome shotgun (WGS) entry which is preliminary data.</text>
</comment>
<name>A0A9P5MXC9_9AGAM</name>
<evidence type="ECO:0000313" key="8">
    <source>
        <dbReference type="EMBL" id="KAF8480994.1"/>
    </source>
</evidence>
<dbReference type="OrthoDB" id="16679at2759"/>
<dbReference type="AlphaFoldDB" id="A0A9P5MXC9"/>
<evidence type="ECO:0000256" key="1">
    <source>
        <dbReference type="ARBA" id="ARBA00005500"/>
    </source>
</evidence>
<comment type="function">
    <text evidence="6">Interacts with target proteins during translocation into the lumen of the endoplasmic reticulum. Protects unfolded target proteins against degradation and facilitate correct glycosylation.</text>
</comment>
<protein>
    <recommendedName>
        <fullName evidence="6">Stress-associated endoplasmic reticulum protein</fullName>
    </recommendedName>
</protein>
<comment type="subcellular location">
    <subcellularLocation>
        <location evidence="6">Membrane</location>
        <topology evidence="6">Single-pass membrane protein</topology>
    </subcellularLocation>
    <subcellularLocation>
        <location evidence="6">Endoplasmic reticulum membrane</location>
        <topology evidence="6">Single-pass membrane protein</topology>
    </subcellularLocation>
</comment>
<feature type="non-terminal residue" evidence="8">
    <location>
        <position position="1"/>
    </location>
</feature>
<keyword evidence="5 6" id="KW-0472">Membrane</keyword>
<evidence type="ECO:0000256" key="6">
    <source>
        <dbReference type="RuleBase" id="RU364120"/>
    </source>
</evidence>
<reference evidence="8" key="1">
    <citation type="submission" date="2019-10" db="EMBL/GenBank/DDBJ databases">
        <authorList>
            <consortium name="DOE Joint Genome Institute"/>
            <person name="Kuo A."/>
            <person name="Miyauchi S."/>
            <person name="Kiss E."/>
            <person name="Drula E."/>
            <person name="Kohler A."/>
            <person name="Sanchez-Garcia M."/>
            <person name="Andreopoulos B."/>
            <person name="Barry K.W."/>
            <person name="Bonito G."/>
            <person name="Buee M."/>
            <person name="Carver A."/>
            <person name="Chen C."/>
            <person name="Cichocki N."/>
            <person name="Clum A."/>
            <person name="Culley D."/>
            <person name="Crous P.W."/>
            <person name="Fauchery L."/>
            <person name="Girlanda M."/>
            <person name="Hayes R."/>
            <person name="Keri Z."/>
            <person name="LaButti K."/>
            <person name="Lipzen A."/>
            <person name="Lombard V."/>
            <person name="Magnuson J."/>
            <person name="Maillard F."/>
            <person name="Morin E."/>
            <person name="Murat C."/>
            <person name="Nolan M."/>
            <person name="Ohm R."/>
            <person name="Pangilinan J."/>
            <person name="Pereira M."/>
            <person name="Perotto S."/>
            <person name="Peter M."/>
            <person name="Riley R."/>
            <person name="Sitrit Y."/>
            <person name="Stielow B."/>
            <person name="Szollosi G."/>
            <person name="Zifcakova L."/>
            <person name="Stursova M."/>
            <person name="Spatafora J.W."/>
            <person name="Tedersoo L."/>
            <person name="Vaario L.-M."/>
            <person name="Yamada A."/>
            <person name="Yan M."/>
            <person name="Wang P."/>
            <person name="Xu J."/>
            <person name="Bruns T."/>
            <person name="Baldrian P."/>
            <person name="Vilgalys R."/>
            <person name="Henrissat B."/>
            <person name="Grigoriev I.V."/>
            <person name="Hibbett D."/>
            <person name="Nagy L.G."/>
            <person name="Martin F.M."/>
        </authorList>
    </citation>
    <scope>NUCLEOTIDE SEQUENCE</scope>
    <source>
        <strain evidence="8">Prilba</strain>
    </source>
</reference>
<proteinExistence type="inferred from homology"/>
<gene>
    <name evidence="8" type="ORF">DFH94DRAFT_629220</name>
</gene>
<evidence type="ECO:0000256" key="2">
    <source>
        <dbReference type="ARBA" id="ARBA00022692"/>
    </source>
</evidence>
<evidence type="ECO:0000256" key="7">
    <source>
        <dbReference type="SAM" id="MobiDB-lite"/>
    </source>
</evidence>
<keyword evidence="9" id="KW-1185">Reference proteome</keyword>
<sequence>DIRQRNEQFSNKARAGKNPVNASRKEKLAKQSPIGLWALGLILFVVIGGVFFEAIRLFFL</sequence>
<keyword evidence="3 6" id="KW-0256">Endoplasmic reticulum</keyword>
<evidence type="ECO:0000256" key="4">
    <source>
        <dbReference type="ARBA" id="ARBA00022989"/>
    </source>
</evidence>
<dbReference type="EMBL" id="WHVB01000007">
    <property type="protein sequence ID" value="KAF8480994.1"/>
    <property type="molecule type" value="Genomic_DNA"/>
</dbReference>
<dbReference type="Pfam" id="PF06624">
    <property type="entry name" value="RAMP4"/>
    <property type="match status" value="1"/>
</dbReference>
<keyword evidence="4 6" id="KW-1133">Transmembrane helix</keyword>
<feature type="region of interest" description="Disordered" evidence="7">
    <location>
        <begin position="1"/>
        <end position="25"/>
    </location>
</feature>
<keyword evidence="2 6" id="KW-0812">Transmembrane</keyword>
<comment type="similarity">
    <text evidence="1 6">Belongs to the RAMP4 family.</text>
</comment>
<evidence type="ECO:0000313" key="9">
    <source>
        <dbReference type="Proteomes" id="UP000759537"/>
    </source>
</evidence>
<evidence type="ECO:0000256" key="5">
    <source>
        <dbReference type="ARBA" id="ARBA00023136"/>
    </source>
</evidence>